<dbReference type="OrthoDB" id="5757429at2"/>
<gene>
    <name evidence="2" type="ORF">C0039_18195</name>
</gene>
<keyword evidence="1" id="KW-0813">Transport</keyword>
<name>A0A2N5WY85_9GAMM</name>
<dbReference type="RefSeq" id="WP_101518884.1">
    <property type="nucleotide sequence ID" value="NZ_PKUS01000034.1"/>
</dbReference>
<dbReference type="PANTHER" id="PTHR30097:SF4">
    <property type="entry name" value="SLR6042 PROTEIN"/>
    <property type="match status" value="1"/>
</dbReference>
<dbReference type="Proteomes" id="UP000235005">
    <property type="component" value="Unassembled WGS sequence"/>
</dbReference>
<reference evidence="2 3" key="1">
    <citation type="submission" date="2018-01" db="EMBL/GenBank/DDBJ databases">
        <title>The draft genome sequence of Halioglobus lutimaris HF004.</title>
        <authorList>
            <person name="Du Z.-J."/>
            <person name="Shi M.-J."/>
        </authorList>
    </citation>
    <scope>NUCLEOTIDE SEQUENCE [LARGE SCALE GENOMIC DNA]</scope>
    <source>
        <strain evidence="2 3">HF004</strain>
    </source>
</reference>
<dbReference type="EMBL" id="PKUS01000034">
    <property type="protein sequence ID" value="PLW67205.1"/>
    <property type="molecule type" value="Genomic_DNA"/>
</dbReference>
<dbReference type="GO" id="GO:0030313">
    <property type="term" value="C:cell envelope"/>
    <property type="evidence" value="ECO:0007669"/>
    <property type="project" value="TreeGrafter"/>
</dbReference>
<proteinExistence type="predicted"/>
<dbReference type="AlphaFoldDB" id="A0A2N5WY85"/>
<evidence type="ECO:0000313" key="3">
    <source>
        <dbReference type="Proteomes" id="UP000235005"/>
    </source>
</evidence>
<dbReference type="GO" id="GO:0060003">
    <property type="term" value="P:copper ion export"/>
    <property type="evidence" value="ECO:0007669"/>
    <property type="project" value="TreeGrafter"/>
</dbReference>
<dbReference type="GO" id="GO:0015679">
    <property type="term" value="P:plasma membrane copper ion transport"/>
    <property type="evidence" value="ECO:0007669"/>
    <property type="project" value="TreeGrafter"/>
</dbReference>
<evidence type="ECO:0008006" key="4">
    <source>
        <dbReference type="Google" id="ProtNLM"/>
    </source>
</evidence>
<evidence type="ECO:0000313" key="2">
    <source>
        <dbReference type="EMBL" id="PLW67205.1"/>
    </source>
</evidence>
<organism evidence="2 3">
    <name type="scientific">Pseudohalioglobus lutimaris</name>
    <dbReference type="NCBI Taxonomy" id="1737061"/>
    <lineage>
        <taxon>Bacteria</taxon>
        <taxon>Pseudomonadati</taxon>
        <taxon>Pseudomonadota</taxon>
        <taxon>Gammaproteobacteria</taxon>
        <taxon>Cellvibrionales</taxon>
        <taxon>Halieaceae</taxon>
        <taxon>Pseudohalioglobus</taxon>
    </lineage>
</organism>
<dbReference type="PANTHER" id="PTHR30097">
    <property type="entry name" value="CATION EFFLUX SYSTEM PROTEIN CUSB"/>
    <property type="match status" value="1"/>
</dbReference>
<accession>A0A2N5WY85</accession>
<evidence type="ECO:0000256" key="1">
    <source>
        <dbReference type="ARBA" id="ARBA00022448"/>
    </source>
</evidence>
<protein>
    <recommendedName>
        <fullName evidence="4">HlyD family secretion protein</fullName>
    </recommendedName>
</protein>
<dbReference type="InterPro" id="IPR051909">
    <property type="entry name" value="MFP_Cation_Efflux"/>
</dbReference>
<comment type="caution">
    <text evidence="2">The sequence shown here is derived from an EMBL/GenBank/DDBJ whole genome shotgun (WGS) entry which is preliminary data.</text>
</comment>
<sequence length="339" mass="37039">MKHAQVLTLISLLLGVGVKAQSISLEDLGALQLTYATALAVDSYPGRPMAARVGFRPGEALSLVVPVRVRQTTYQHPPGTEVEKGDRIALLSGPEIHHFNTAFQMLADRLDIAERRFNSNRTLYARKAIDESRWVEISEAYYALQLEFEHMRHFHQLLEPAGEEDSMWLTSPAPGLLDYRQPQPGMAAGTELALIIPIQALRLQVAVPLAQRETVAALAFGDCEVPVAMVSGIAHEYFVEAWSEVLSASCRRLPGERLMVTPVMAATGYSIPRRAIMQWQGETAVLIRQAGSLTPVTVELLTTADDHYIVSSNVSLDGQRVLSTSVSAVQGILMGLGGE</sequence>
<keyword evidence="3" id="KW-1185">Reference proteome</keyword>